<comment type="caution">
    <text evidence="3">The sequence shown here is derived from an EMBL/GenBank/DDBJ whole genome shotgun (WGS) entry which is preliminary data.</text>
</comment>
<keyword evidence="4" id="KW-1185">Reference proteome</keyword>
<proteinExistence type="predicted"/>
<dbReference type="InterPro" id="IPR029058">
    <property type="entry name" value="AB_hydrolase_fold"/>
</dbReference>
<evidence type="ECO:0000313" key="4">
    <source>
        <dbReference type="Proteomes" id="UP001497623"/>
    </source>
</evidence>
<keyword evidence="1" id="KW-0325">Glycoprotein</keyword>
<name>A0AAV2SEB6_MEGNR</name>
<dbReference type="EMBL" id="CAXKWB010057945">
    <property type="protein sequence ID" value="CAL4180053.1"/>
    <property type="molecule type" value="Genomic_DNA"/>
</dbReference>
<feature type="non-terminal residue" evidence="3">
    <location>
        <position position="1"/>
    </location>
</feature>
<evidence type="ECO:0000259" key="2">
    <source>
        <dbReference type="Pfam" id="PF00135"/>
    </source>
</evidence>
<gene>
    <name evidence="3" type="ORF">MNOR_LOCUS35265</name>
</gene>
<organism evidence="3 4">
    <name type="scientific">Meganyctiphanes norvegica</name>
    <name type="common">Northern krill</name>
    <name type="synonym">Thysanopoda norvegica</name>
    <dbReference type="NCBI Taxonomy" id="48144"/>
    <lineage>
        <taxon>Eukaryota</taxon>
        <taxon>Metazoa</taxon>
        <taxon>Ecdysozoa</taxon>
        <taxon>Arthropoda</taxon>
        <taxon>Crustacea</taxon>
        <taxon>Multicrustacea</taxon>
        <taxon>Malacostraca</taxon>
        <taxon>Eumalacostraca</taxon>
        <taxon>Eucarida</taxon>
        <taxon>Euphausiacea</taxon>
        <taxon>Euphausiidae</taxon>
        <taxon>Meganyctiphanes</taxon>
    </lineage>
</organism>
<evidence type="ECO:0000256" key="1">
    <source>
        <dbReference type="ARBA" id="ARBA00023180"/>
    </source>
</evidence>
<dbReference type="Pfam" id="PF00135">
    <property type="entry name" value="COesterase"/>
    <property type="match status" value="1"/>
</dbReference>
<reference evidence="3 4" key="1">
    <citation type="submission" date="2024-05" db="EMBL/GenBank/DDBJ databases">
        <authorList>
            <person name="Wallberg A."/>
        </authorList>
    </citation>
    <scope>NUCLEOTIDE SEQUENCE [LARGE SCALE GENOMIC DNA]</scope>
</reference>
<protein>
    <recommendedName>
        <fullName evidence="2">Carboxylesterase type B domain-containing protein</fullName>
    </recommendedName>
</protein>
<evidence type="ECO:0000313" key="3">
    <source>
        <dbReference type="EMBL" id="CAL4180053.1"/>
    </source>
</evidence>
<accession>A0AAV2SEB6</accession>
<dbReference type="Gene3D" id="3.40.50.1820">
    <property type="entry name" value="alpha/beta hydrolase"/>
    <property type="match status" value="1"/>
</dbReference>
<dbReference type="SUPFAM" id="SSF53474">
    <property type="entry name" value="alpha/beta-Hydrolases"/>
    <property type="match status" value="1"/>
</dbReference>
<sequence length="173" mass="19487">SCLWDAAALYANNNISVYTYVMSHRHISWALPGYQKASKIGISSPLLKNGVTHGDCISLMDISVFPFHDMVREGRYGVDFTENDEEATAFMTDLWANFIITGSPVSTSMISGNVPEWLPVQAGLPVNYYDISTKPSMIHSTFRHKERNFWTHTLNTLLNSPADKNTMKQHTEL</sequence>
<dbReference type="Proteomes" id="UP001497623">
    <property type="component" value="Unassembled WGS sequence"/>
</dbReference>
<feature type="domain" description="Carboxylesterase type B" evidence="2">
    <location>
        <begin position="6"/>
        <end position="150"/>
    </location>
</feature>
<dbReference type="InterPro" id="IPR002018">
    <property type="entry name" value="CarbesteraseB"/>
</dbReference>
<dbReference type="AlphaFoldDB" id="A0AAV2SEB6"/>